<reference evidence="1" key="1">
    <citation type="submission" date="2022-07" db="EMBL/GenBank/DDBJ databases">
        <title>Phylogenomic reconstructions and comparative analyses of Kickxellomycotina fungi.</title>
        <authorList>
            <person name="Reynolds N.K."/>
            <person name="Stajich J.E."/>
            <person name="Barry K."/>
            <person name="Grigoriev I.V."/>
            <person name="Crous P."/>
            <person name="Smith M.E."/>
        </authorList>
    </citation>
    <scope>NUCLEOTIDE SEQUENCE</scope>
    <source>
        <strain evidence="1">BCRC 34191</strain>
    </source>
</reference>
<dbReference type="Proteomes" id="UP001140066">
    <property type="component" value="Unassembled WGS sequence"/>
</dbReference>
<proteinExistence type="predicted"/>
<keyword evidence="2" id="KW-1185">Reference proteome</keyword>
<organism evidence="1 2">
    <name type="scientific">Coemansia linderi</name>
    <dbReference type="NCBI Taxonomy" id="2663919"/>
    <lineage>
        <taxon>Eukaryota</taxon>
        <taxon>Fungi</taxon>
        <taxon>Fungi incertae sedis</taxon>
        <taxon>Zoopagomycota</taxon>
        <taxon>Kickxellomycotina</taxon>
        <taxon>Kickxellomycetes</taxon>
        <taxon>Kickxellales</taxon>
        <taxon>Kickxellaceae</taxon>
        <taxon>Coemansia</taxon>
    </lineage>
</organism>
<comment type="caution">
    <text evidence="1">The sequence shown here is derived from an EMBL/GenBank/DDBJ whole genome shotgun (WGS) entry which is preliminary data.</text>
</comment>
<evidence type="ECO:0000313" key="2">
    <source>
        <dbReference type="Proteomes" id="UP001140066"/>
    </source>
</evidence>
<sequence>MAAAAGQKGSAAMLARATALAGADDDTSDVAASAAADEPATSRHREKTAAKSAKARAGAQKNKLSAAIATDADSCAADAYADPDADASASAAAAAAAAPTADDGGDDALADDIMSSSATRKRKGSVKPVGAGVKKGTIRSAVDDPDSQLASVLNYRTSATADSEEVSAYGDASSIDPVADASYVHLPGSRQRVSVGDINVEASRAKAEASAEAREAVLAEIRAEASAEAALQASAELHLSQKSVVHDEAAITELETPTLHALQQYSRDHAHGNYADEAVLSKAADSDIYVPVSGRTATAEDDRSGAWDAPRTASWAGSHSAYSEDTQSPPYHAYEHTESESADR</sequence>
<dbReference type="EMBL" id="JANBUK010003624">
    <property type="protein sequence ID" value="KAJ2766728.1"/>
    <property type="molecule type" value="Genomic_DNA"/>
</dbReference>
<feature type="non-terminal residue" evidence="1">
    <location>
        <position position="344"/>
    </location>
</feature>
<name>A0ACC1JTB3_9FUNG</name>
<gene>
    <name evidence="1" type="ORF">GGI18_005944</name>
</gene>
<accession>A0ACC1JTB3</accession>
<evidence type="ECO:0000313" key="1">
    <source>
        <dbReference type="EMBL" id="KAJ2766728.1"/>
    </source>
</evidence>
<protein>
    <submittedName>
        <fullName evidence="1">Uncharacterized protein</fullName>
    </submittedName>
</protein>